<proteinExistence type="inferred from homology"/>
<dbReference type="PANTHER" id="PTHR46161:SF3">
    <property type="entry name" value="NUCLEOSIDE DIPHOSPHATE KINASE DDB_G0292928-RELATED"/>
    <property type="match status" value="1"/>
</dbReference>
<evidence type="ECO:0000259" key="10">
    <source>
        <dbReference type="SMART" id="SM00562"/>
    </source>
</evidence>
<dbReference type="PANTHER" id="PTHR46161">
    <property type="entry name" value="NUCLEOSIDE DIPHOSPHATE KINASE"/>
    <property type="match status" value="1"/>
</dbReference>
<comment type="caution">
    <text evidence="11">The sequence shown here is derived from an EMBL/GenBank/DDBJ whole genome shotgun (WGS) entry which is preliminary data.</text>
</comment>
<comment type="caution">
    <text evidence="8">Lacks conserved residue(s) required for the propagation of feature annotation.</text>
</comment>
<dbReference type="PRINTS" id="PR01243">
    <property type="entry name" value="NUCDPKINASE"/>
</dbReference>
<dbReference type="GO" id="GO:0005524">
    <property type="term" value="F:ATP binding"/>
    <property type="evidence" value="ECO:0007669"/>
    <property type="project" value="UniProtKB-KW"/>
</dbReference>
<sequence>MNSSSLATADLENERTLAIVKPDGVSAMYTSSVKKIILESGFAIQRELTVHLDEDSVRRFYAEHSAKSFFSSLVKYMTSGLWLISLYT</sequence>
<evidence type="ECO:0000256" key="4">
    <source>
        <dbReference type="ARBA" id="ARBA00022679"/>
    </source>
</evidence>
<keyword evidence="5" id="KW-0547">Nucleotide-binding</keyword>
<comment type="catalytic activity">
    <reaction evidence="2">
        <text>a ribonucleoside 5'-diphosphate + ATP = a ribonucleoside 5'-triphosphate + ADP</text>
        <dbReference type="Rhea" id="RHEA:18113"/>
        <dbReference type="ChEBI" id="CHEBI:30616"/>
        <dbReference type="ChEBI" id="CHEBI:57930"/>
        <dbReference type="ChEBI" id="CHEBI:61557"/>
        <dbReference type="ChEBI" id="CHEBI:456216"/>
        <dbReference type="EC" id="2.7.4.6"/>
    </reaction>
</comment>
<keyword evidence="12" id="KW-1185">Reference proteome</keyword>
<dbReference type="Proteomes" id="UP000245207">
    <property type="component" value="Unassembled WGS sequence"/>
</dbReference>
<evidence type="ECO:0000313" key="11">
    <source>
        <dbReference type="EMBL" id="PWA41441.1"/>
    </source>
</evidence>
<accession>A0A2U1KXF7</accession>
<evidence type="ECO:0000256" key="6">
    <source>
        <dbReference type="ARBA" id="ARBA00022777"/>
    </source>
</evidence>
<evidence type="ECO:0000256" key="5">
    <source>
        <dbReference type="ARBA" id="ARBA00022741"/>
    </source>
</evidence>
<evidence type="ECO:0000256" key="2">
    <source>
        <dbReference type="ARBA" id="ARBA00000937"/>
    </source>
</evidence>
<evidence type="ECO:0000313" key="12">
    <source>
        <dbReference type="Proteomes" id="UP000245207"/>
    </source>
</evidence>
<evidence type="ECO:0000256" key="1">
    <source>
        <dbReference type="ARBA" id="ARBA00000082"/>
    </source>
</evidence>
<comment type="catalytic activity">
    <reaction evidence="1">
        <text>a 2'-deoxyribonucleoside 5'-diphosphate + ATP = a 2'-deoxyribonucleoside 5'-triphosphate + ADP</text>
        <dbReference type="Rhea" id="RHEA:44640"/>
        <dbReference type="ChEBI" id="CHEBI:30616"/>
        <dbReference type="ChEBI" id="CHEBI:61560"/>
        <dbReference type="ChEBI" id="CHEBI:73316"/>
        <dbReference type="ChEBI" id="CHEBI:456216"/>
        <dbReference type="EC" id="2.7.4.6"/>
    </reaction>
</comment>
<evidence type="ECO:0000256" key="7">
    <source>
        <dbReference type="ARBA" id="ARBA00022840"/>
    </source>
</evidence>
<evidence type="ECO:0000256" key="3">
    <source>
        <dbReference type="ARBA" id="ARBA00008142"/>
    </source>
</evidence>
<dbReference type="InterPro" id="IPR036850">
    <property type="entry name" value="NDK-like_dom_sf"/>
</dbReference>
<dbReference type="PROSITE" id="PS51374">
    <property type="entry name" value="NDPK_LIKE"/>
    <property type="match status" value="1"/>
</dbReference>
<reference evidence="11 12" key="1">
    <citation type="journal article" date="2018" name="Mol. Plant">
        <title>The genome of Artemisia annua provides insight into the evolution of Asteraceae family and artemisinin biosynthesis.</title>
        <authorList>
            <person name="Shen Q."/>
            <person name="Zhang L."/>
            <person name="Liao Z."/>
            <person name="Wang S."/>
            <person name="Yan T."/>
            <person name="Shi P."/>
            <person name="Liu M."/>
            <person name="Fu X."/>
            <person name="Pan Q."/>
            <person name="Wang Y."/>
            <person name="Lv Z."/>
            <person name="Lu X."/>
            <person name="Zhang F."/>
            <person name="Jiang W."/>
            <person name="Ma Y."/>
            <person name="Chen M."/>
            <person name="Hao X."/>
            <person name="Li L."/>
            <person name="Tang Y."/>
            <person name="Lv G."/>
            <person name="Zhou Y."/>
            <person name="Sun X."/>
            <person name="Brodelius P.E."/>
            <person name="Rose J.K.C."/>
            <person name="Tang K."/>
        </authorList>
    </citation>
    <scope>NUCLEOTIDE SEQUENCE [LARGE SCALE GENOMIC DNA]</scope>
    <source>
        <strain evidence="12">cv. Huhao1</strain>
        <tissue evidence="11">Leaf</tissue>
    </source>
</reference>
<dbReference type="InterPro" id="IPR001564">
    <property type="entry name" value="Nucleoside_diP_kinase"/>
</dbReference>
<organism evidence="11 12">
    <name type="scientific">Artemisia annua</name>
    <name type="common">Sweet wormwood</name>
    <dbReference type="NCBI Taxonomy" id="35608"/>
    <lineage>
        <taxon>Eukaryota</taxon>
        <taxon>Viridiplantae</taxon>
        <taxon>Streptophyta</taxon>
        <taxon>Embryophyta</taxon>
        <taxon>Tracheophyta</taxon>
        <taxon>Spermatophyta</taxon>
        <taxon>Magnoliopsida</taxon>
        <taxon>eudicotyledons</taxon>
        <taxon>Gunneridae</taxon>
        <taxon>Pentapetalae</taxon>
        <taxon>asterids</taxon>
        <taxon>campanulids</taxon>
        <taxon>Asterales</taxon>
        <taxon>Asteraceae</taxon>
        <taxon>Asteroideae</taxon>
        <taxon>Anthemideae</taxon>
        <taxon>Artemisiinae</taxon>
        <taxon>Artemisia</taxon>
    </lineage>
</organism>
<dbReference type="OrthoDB" id="2162449at2759"/>
<dbReference type="Gene3D" id="3.30.70.141">
    <property type="entry name" value="Nucleoside diphosphate kinase-like domain"/>
    <property type="match status" value="1"/>
</dbReference>
<keyword evidence="4" id="KW-0808">Transferase</keyword>
<evidence type="ECO:0000256" key="9">
    <source>
        <dbReference type="RuleBase" id="RU004011"/>
    </source>
</evidence>
<gene>
    <name evidence="11" type="ORF">CTI12_AA553850</name>
</gene>
<evidence type="ECO:0000256" key="8">
    <source>
        <dbReference type="PROSITE-ProRule" id="PRU00706"/>
    </source>
</evidence>
<keyword evidence="7" id="KW-0067">ATP-binding</keyword>
<name>A0A2U1KXF7_ARTAN</name>
<dbReference type="InterPro" id="IPR034907">
    <property type="entry name" value="NDK-like_dom"/>
</dbReference>
<dbReference type="STRING" id="35608.A0A2U1KXF7"/>
<dbReference type="AlphaFoldDB" id="A0A2U1KXF7"/>
<dbReference type="SUPFAM" id="SSF54919">
    <property type="entry name" value="Nucleoside diphosphate kinase, NDK"/>
    <property type="match status" value="1"/>
</dbReference>
<dbReference type="GO" id="GO:0006228">
    <property type="term" value="P:UTP biosynthetic process"/>
    <property type="evidence" value="ECO:0007669"/>
    <property type="project" value="InterPro"/>
</dbReference>
<keyword evidence="6 11" id="KW-0418">Kinase</keyword>
<dbReference type="SMART" id="SM00562">
    <property type="entry name" value="NDK"/>
    <property type="match status" value="1"/>
</dbReference>
<dbReference type="Pfam" id="PF00334">
    <property type="entry name" value="NDK"/>
    <property type="match status" value="1"/>
</dbReference>
<dbReference type="GO" id="GO:0004550">
    <property type="term" value="F:nucleoside diphosphate kinase activity"/>
    <property type="evidence" value="ECO:0007669"/>
    <property type="project" value="UniProtKB-EC"/>
</dbReference>
<dbReference type="GO" id="GO:0006183">
    <property type="term" value="P:GTP biosynthetic process"/>
    <property type="evidence" value="ECO:0007669"/>
    <property type="project" value="InterPro"/>
</dbReference>
<feature type="domain" description="Nucleoside diphosphate kinase-like" evidence="10">
    <location>
        <begin position="13"/>
        <end position="86"/>
    </location>
</feature>
<dbReference type="EMBL" id="PKPP01013073">
    <property type="protein sequence ID" value="PWA41441.1"/>
    <property type="molecule type" value="Genomic_DNA"/>
</dbReference>
<comment type="similarity">
    <text evidence="3 8 9">Belongs to the NDK family.</text>
</comment>
<protein>
    <submittedName>
        <fullName evidence="11">Nucleoside diphosphate kinase</fullName>
    </submittedName>
</protein>
<dbReference type="GO" id="GO:0006241">
    <property type="term" value="P:CTP biosynthetic process"/>
    <property type="evidence" value="ECO:0007669"/>
    <property type="project" value="InterPro"/>
</dbReference>